<evidence type="ECO:0000259" key="1">
    <source>
        <dbReference type="Pfam" id="PF01936"/>
    </source>
</evidence>
<evidence type="ECO:0000313" key="2">
    <source>
        <dbReference type="EMBL" id="NIC06581.1"/>
    </source>
</evidence>
<feature type="domain" description="NYN" evidence="1">
    <location>
        <begin position="3"/>
        <end position="149"/>
    </location>
</feature>
<dbReference type="InterPro" id="IPR021139">
    <property type="entry name" value="NYN"/>
</dbReference>
<protein>
    <submittedName>
        <fullName evidence="2">NYN domain-containing protein</fullName>
    </submittedName>
</protein>
<name>A0ABX0PTU2_9GAMM</name>
<dbReference type="Proteomes" id="UP001318321">
    <property type="component" value="Unassembled WGS sequence"/>
</dbReference>
<accession>A0ABX0PTU2</accession>
<evidence type="ECO:0000313" key="3">
    <source>
        <dbReference type="Proteomes" id="UP001318321"/>
    </source>
</evidence>
<dbReference type="CDD" id="cd10911">
    <property type="entry name" value="PIN_LabA"/>
    <property type="match status" value="1"/>
</dbReference>
<dbReference type="PANTHER" id="PTHR35458">
    <property type="entry name" value="SLR0755 PROTEIN"/>
    <property type="match status" value="1"/>
</dbReference>
<gene>
    <name evidence="2" type="ORF">HBJ55_14215</name>
</gene>
<dbReference type="InterPro" id="IPR047140">
    <property type="entry name" value="LabA"/>
</dbReference>
<keyword evidence="3" id="KW-1185">Reference proteome</keyword>
<dbReference type="EMBL" id="JAAQTO010000039">
    <property type="protein sequence ID" value="NIC06581.1"/>
    <property type="molecule type" value="Genomic_DNA"/>
</dbReference>
<dbReference type="Gene3D" id="3.40.50.1010">
    <property type="entry name" value="5'-nuclease"/>
    <property type="match status" value="1"/>
</dbReference>
<proteinExistence type="predicted"/>
<comment type="caution">
    <text evidence="2">The sequence shown here is derived from an EMBL/GenBank/DDBJ whole genome shotgun (WGS) entry which is preliminary data.</text>
</comment>
<dbReference type="PANTHER" id="PTHR35458:SF8">
    <property type="entry name" value="SLR0650 PROTEIN"/>
    <property type="match status" value="1"/>
</dbReference>
<dbReference type="RefSeq" id="WP_167116114.1">
    <property type="nucleotide sequence ID" value="NZ_JAAQTO010000039.1"/>
</dbReference>
<reference evidence="2 3" key="1">
    <citation type="submission" date="2020-03" db="EMBL/GenBank/DDBJ databases">
        <title>Identification of Halomonas strains.</title>
        <authorList>
            <person name="Xiao Z."/>
            <person name="Dong F."/>
            <person name="Wang Z."/>
            <person name="Zhao J.-Y."/>
        </authorList>
    </citation>
    <scope>NUCLEOTIDE SEQUENCE [LARGE SCALE GENOMIC DNA]</scope>
    <source>
        <strain evidence="2 3">DX6</strain>
    </source>
</reference>
<dbReference type="Pfam" id="PF01936">
    <property type="entry name" value="NYN"/>
    <property type="match status" value="1"/>
</dbReference>
<organism evidence="2 3">
    <name type="scientific">Billgrantia bachuensis</name>
    <dbReference type="NCBI Taxonomy" id="2717286"/>
    <lineage>
        <taxon>Bacteria</taxon>
        <taxon>Pseudomonadati</taxon>
        <taxon>Pseudomonadota</taxon>
        <taxon>Gammaproteobacteria</taxon>
        <taxon>Oceanospirillales</taxon>
        <taxon>Halomonadaceae</taxon>
        <taxon>Billgrantia</taxon>
    </lineage>
</organism>
<sequence>MEKVAIFVDVQNVYYTVRDAYKCNFDYNKFWTQATAGREVVKAFAYAIDRGDQKQREFQNILRAIGFEVKLKPFIQRSDGSAKGDWDVGITLDAIEYAEKADVIILVSGDGDFDLLVNKIRDVHGKKVEVYGVPQLTAGSLIRAATEFKPIGKELLLI</sequence>